<name>A0AAN9FG46_CROPI</name>
<evidence type="ECO:0000313" key="2">
    <source>
        <dbReference type="EMBL" id="KAK7275757.1"/>
    </source>
</evidence>
<feature type="region of interest" description="Disordered" evidence="1">
    <location>
        <begin position="197"/>
        <end position="223"/>
    </location>
</feature>
<dbReference type="PANTHER" id="PTHR33448">
    <property type="entry name" value="CHLOROPLAST PROTEIN HCF243-RELATED"/>
    <property type="match status" value="1"/>
</dbReference>
<dbReference type="PANTHER" id="PTHR33448:SF3">
    <property type="entry name" value="OS09G0370000 PROTEIN"/>
    <property type="match status" value="1"/>
</dbReference>
<accession>A0AAN9FG46</accession>
<feature type="region of interest" description="Disordered" evidence="1">
    <location>
        <begin position="30"/>
        <end position="54"/>
    </location>
</feature>
<feature type="compositionally biased region" description="Basic residues" evidence="1">
    <location>
        <begin position="43"/>
        <end position="54"/>
    </location>
</feature>
<sequence length="317" mass="35857">MKGREAKAASSSSDLLVCFPSKLHLTLMPKPICSPSRPQDPNKRRHDHHHLKKSSTIRAFGQASPMIWTNTKSMGSEITEPTSPKVNCAGKIKVMRPKTNATKSWQSVMGEIEKLHNSNKQKKLSKLVHSLNFKKEVINLLTCFRGVRLDLWCFRTLNTEVDDEGIEENHEVIEEEKDKEASGTVFSKWLMVLQENQSNELNKQDRNNNGSSAEEEADDEGIVPPPNALLLMRCKSAPVKTRLKENEEKKNDEHIEQGKVKGKSLKSLMEENRKKENLVVMRYNSGFYNISSSNIAKETWIVGGLRDPLSKSSSCNK</sequence>
<proteinExistence type="predicted"/>
<evidence type="ECO:0000313" key="3">
    <source>
        <dbReference type="Proteomes" id="UP001372338"/>
    </source>
</evidence>
<dbReference type="AlphaFoldDB" id="A0AAN9FG46"/>
<evidence type="ECO:0000256" key="1">
    <source>
        <dbReference type="SAM" id="MobiDB-lite"/>
    </source>
</evidence>
<dbReference type="EMBL" id="JAYWIO010000003">
    <property type="protein sequence ID" value="KAK7275757.1"/>
    <property type="molecule type" value="Genomic_DNA"/>
</dbReference>
<keyword evidence="3" id="KW-1185">Reference proteome</keyword>
<protein>
    <submittedName>
        <fullName evidence="2">Uncharacterized protein</fullName>
    </submittedName>
</protein>
<reference evidence="2 3" key="1">
    <citation type="submission" date="2024-01" db="EMBL/GenBank/DDBJ databases">
        <title>The genomes of 5 underutilized Papilionoideae crops provide insights into root nodulation and disease resistanc.</title>
        <authorList>
            <person name="Yuan L."/>
        </authorList>
    </citation>
    <scope>NUCLEOTIDE SEQUENCE [LARGE SCALE GENOMIC DNA]</scope>
    <source>
        <strain evidence="2">ZHUSHIDOU_FW_LH</strain>
        <tissue evidence="2">Leaf</tissue>
    </source>
</reference>
<dbReference type="Proteomes" id="UP001372338">
    <property type="component" value="Unassembled WGS sequence"/>
</dbReference>
<gene>
    <name evidence="2" type="ORF">RIF29_16879</name>
</gene>
<organism evidence="2 3">
    <name type="scientific">Crotalaria pallida</name>
    <name type="common">Smooth rattlebox</name>
    <name type="synonym">Crotalaria striata</name>
    <dbReference type="NCBI Taxonomy" id="3830"/>
    <lineage>
        <taxon>Eukaryota</taxon>
        <taxon>Viridiplantae</taxon>
        <taxon>Streptophyta</taxon>
        <taxon>Embryophyta</taxon>
        <taxon>Tracheophyta</taxon>
        <taxon>Spermatophyta</taxon>
        <taxon>Magnoliopsida</taxon>
        <taxon>eudicotyledons</taxon>
        <taxon>Gunneridae</taxon>
        <taxon>Pentapetalae</taxon>
        <taxon>rosids</taxon>
        <taxon>fabids</taxon>
        <taxon>Fabales</taxon>
        <taxon>Fabaceae</taxon>
        <taxon>Papilionoideae</taxon>
        <taxon>50 kb inversion clade</taxon>
        <taxon>genistoids sensu lato</taxon>
        <taxon>core genistoids</taxon>
        <taxon>Crotalarieae</taxon>
        <taxon>Crotalaria</taxon>
    </lineage>
</organism>
<comment type="caution">
    <text evidence="2">The sequence shown here is derived from an EMBL/GenBank/DDBJ whole genome shotgun (WGS) entry which is preliminary data.</text>
</comment>
<feature type="compositionally biased region" description="Polar residues" evidence="1">
    <location>
        <begin position="197"/>
        <end position="212"/>
    </location>
</feature>